<dbReference type="EMBL" id="JAPNOA010000028">
    <property type="protein sequence ID" value="MCY0965778.1"/>
    <property type="molecule type" value="Genomic_DNA"/>
</dbReference>
<dbReference type="RefSeq" id="WP_283173988.1">
    <property type="nucleotide sequence ID" value="NZ_JAPNOA010000028.1"/>
</dbReference>
<dbReference type="Proteomes" id="UP001150830">
    <property type="component" value="Unassembled WGS sequence"/>
</dbReference>
<gene>
    <name evidence="3" type="ORF">OUO13_11305</name>
</gene>
<protein>
    <submittedName>
        <fullName evidence="3">Transporter substrate-binding domain-containing protein</fullName>
    </submittedName>
</protein>
<feature type="signal peptide" evidence="2">
    <location>
        <begin position="1"/>
        <end position="19"/>
    </location>
</feature>
<proteinExistence type="inferred from homology"/>
<dbReference type="Gene3D" id="3.40.190.10">
    <property type="entry name" value="Periplasmic binding protein-like II"/>
    <property type="match status" value="2"/>
</dbReference>
<dbReference type="PANTHER" id="PTHR35936">
    <property type="entry name" value="MEMBRANE-BOUND LYTIC MUREIN TRANSGLYCOSYLASE F"/>
    <property type="match status" value="1"/>
</dbReference>
<comment type="similarity">
    <text evidence="1">Belongs to the bacterial solute-binding protein 3 family.</text>
</comment>
<sequence>MFARFLLLLLLLWNASSLADVVRIAAAQSLPPYIISESNAGAELDVVREALALVGHELDLVYVPFGRLGATLGTGSVQAAFPLQPGIGHENFYFSDVHMVYANAVYGRADREWVIHNIADMGCCSVLAFRQAKIILGDDFEKMAMQNTRYTETALQQSQVEMLVSERIDLLVMDENIFHYYLRQYQRRQFDKRAIPELVSLYRFDPSPYRVAFLDLSLRNDFNHGLQMLRDSGRYDLILQRYFQ</sequence>
<dbReference type="PANTHER" id="PTHR35936:SF25">
    <property type="entry name" value="ABC TRANSPORTER SUBSTRATE-BINDING PROTEIN"/>
    <property type="match status" value="1"/>
</dbReference>
<accession>A0A9X3EDU5</accession>
<reference evidence="3" key="1">
    <citation type="submission" date="2022-11" db="EMBL/GenBank/DDBJ databases">
        <title>Parathalassolutuus dongxingensis gen. nov., sp. nov., a novel member of family Oceanospirillaceae isolated from a coastal shrimp pond in Guangxi, China.</title>
        <authorList>
            <person name="Chen H."/>
        </authorList>
    </citation>
    <scope>NUCLEOTIDE SEQUENCE</scope>
    <source>
        <strain evidence="3">G-43</strain>
    </source>
</reference>
<evidence type="ECO:0000313" key="4">
    <source>
        <dbReference type="Proteomes" id="UP001150830"/>
    </source>
</evidence>
<name>A0A9X3EDU5_9GAMM</name>
<keyword evidence="2" id="KW-0732">Signal</keyword>
<dbReference type="AlphaFoldDB" id="A0A9X3EDU5"/>
<keyword evidence="4" id="KW-1185">Reference proteome</keyword>
<comment type="caution">
    <text evidence="3">The sequence shown here is derived from an EMBL/GenBank/DDBJ whole genome shotgun (WGS) entry which is preliminary data.</text>
</comment>
<feature type="chain" id="PRO_5040891483" evidence="2">
    <location>
        <begin position="20"/>
        <end position="244"/>
    </location>
</feature>
<evidence type="ECO:0000256" key="1">
    <source>
        <dbReference type="ARBA" id="ARBA00010333"/>
    </source>
</evidence>
<evidence type="ECO:0000256" key="2">
    <source>
        <dbReference type="SAM" id="SignalP"/>
    </source>
</evidence>
<organism evidence="3 4">
    <name type="scientific">Parathalassolituus penaei</name>
    <dbReference type="NCBI Taxonomy" id="2997323"/>
    <lineage>
        <taxon>Bacteria</taxon>
        <taxon>Pseudomonadati</taxon>
        <taxon>Pseudomonadota</taxon>
        <taxon>Gammaproteobacteria</taxon>
        <taxon>Oceanospirillales</taxon>
        <taxon>Oceanospirillaceae</taxon>
        <taxon>Parathalassolituus</taxon>
    </lineage>
</organism>
<evidence type="ECO:0000313" key="3">
    <source>
        <dbReference type="EMBL" id="MCY0965778.1"/>
    </source>
</evidence>
<dbReference type="SUPFAM" id="SSF53850">
    <property type="entry name" value="Periplasmic binding protein-like II"/>
    <property type="match status" value="1"/>
</dbReference>